<feature type="binding site" evidence="2">
    <location>
        <position position="83"/>
    </location>
    <ligand>
        <name>Mg(2+)</name>
        <dbReference type="ChEBI" id="CHEBI:18420"/>
        <label>2</label>
    </ligand>
</feature>
<dbReference type="InterPro" id="IPR006283">
    <property type="entry name" value="ThiL-like"/>
</dbReference>
<dbReference type="PANTHER" id="PTHR30270">
    <property type="entry name" value="THIAMINE-MONOPHOSPHATE KINASE"/>
    <property type="match status" value="1"/>
</dbReference>
<feature type="binding site" evidence="2">
    <location>
        <position position="62"/>
    </location>
    <ligand>
        <name>substrate</name>
    </ligand>
</feature>
<feature type="binding site" evidence="2">
    <location>
        <position position="83"/>
    </location>
    <ligand>
        <name>Mg(2+)</name>
        <dbReference type="ChEBI" id="CHEBI:18420"/>
        <label>3</label>
    </ligand>
</feature>
<dbReference type="Gene3D" id="3.30.1330.10">
    <property type="entry name" value="PurM-like, N-terminal domain"/>
    <property type="match status" value="1"/>
</dbReference>
<comment type="caution">
    <text evidence="2">Lacks conserved residue(s) required for the propagation of feature annotation.</text>
</comment>
<comment type="similarity">
    <text evidence="2">Belongs to the thiamine-monophosphate kinase family.</text>
</comment>
<evidence type="ECO:0000313" key="7">
    <source>
        <dbReference type="Proteomes" id="UP000183104"/>
    </source>
</evidence>
<dbReference type="InterPro" id="IPR036921">
    <property type="entry name" value="PurM-like_N_sf"/>
</dbReference>
<dbReference type="GO" id="GO:0009228">
    <property type="term" value="P:thiamine biosynthetic process"/>
    <property type="evidence" value="ECO:0007669"/>
    <property type="project" value="UniProtKB-KW"/>
</dbReference>
<keyword evidence="2" id="KW-0547">Nucleotide-binding</keyword>
<dbReference type="PIRSF" id="PIRSF005303">
    <property type="entry name" value="Thiam_monoph_kin"/>
    <property type="match status" value="1"/>
</dbReference>
<feature type="binding site" evidence="2">
    <location>
        <position position="225"/>
    </location>
    <ligand>
        <name>Mg(2+)</name>
        <dbReference type="ChEBI" id="CHEBI:18420"/>
        <label>5</label>
    </ligand>
</feature>
<comment type="miscellaneous">
    <text evidence="2">Reaction mechanism of ThiL seems to utilize a direct, inline transfer of the gamma-phosphate of ATP to TMP rather than a phosphorylated enzyme intermediate.</text>
</comment>
<feature type="domain" description="PurM-like N-terminal" evidence="4">
    <location>
        <begin position="36"/>
        <end position="149"/>
    </location>
</feature>
<keyword evidence="2 6" id="KW-0418">Kinase</keyword>
<dbReference type="Pfam" id="PF02769">
    <property type="entry name" value="AIRS_C"/>
    <property type="match status" value="1"/>
</dbReference>
<dbReference type="RefSeq" id="WP_054965559.1">
    <property type="nucleotide sequence ID" value="NZ_FMUN01000006.1"/>
</dbReference>
<dbReference type="GO" id="GO:0009030">
    <property type="term" value="F:thiamine-phosphate kinase activity"/>
    <property type="evidence" value="ECO:0007669"/>
    <property type="project" value="UniProtKB-UniRule"/>
</dbReference>
<dbReference type="Pfam" id="PF00586">
    <property type="entry name" value="AIRS"/>
    <property type="match status" value="1"/>
</dbReference>
<feature type="binding site" evidence="2">
    <location>
        <position position="55"/>
    </location>
    <ligand>
        <name>Mg(2+)</name>
        <dbReference type="ChEBI" id="CHEBI:18420"/>
        <label>1</label>
    </ligand>
</feature>
<dbReference type="InterPro" id="IPR036676">
    <property type="entry name" value="PurM-like_C_sf"/>
</dbReference>
<dbReference type="CDD" id="cd02194">
    <property type="entry name" value="ThiL"/>
    <property type="match status" value="1"/>
</dbReference>
<dbReference type="EMBL" id="FMUN01000006">
    <property type="protein sequence ID" value="SCY50794.1"/>
    <property type="molecule type" value="Genomic_DNA"/>
</dbReference>
<comment type="pathway">
    <text evidence="2">Cofactor biosynthesis; thiamine diphosphate biosynthesis; thiamine diphosphate from thiamine phosphate: step 1/1.</text>
</comment>
<evidence type="ECO:0000256" key="3">
    <source>
        <dbReference type="SAM" id="MobiDB-lite"/>
    </source>
</evidence>
<accession>A0A1G5GH17</accession>
<feature type="binding site" evidence="2">
    <location>
        <position position="224"/>
    </location>
    <ligand>
        <name>ATP</name>
        <dbReference type="ChEBI" id="CHEBI:30616"/>
    </ligand>
</feature>
<organism evidence="6 7">
    <name type="scientific">Thiohalorhabdus denitrificans</name>
    <dbReference type="NCBI Taxonomy" id="381306"/>
    <lineage>
        <taxon>Bacteria</taxon>
        <taxon>Pseudomonadati</taxon>
        <taxon>Pseudomonadota</taxon>
        <taxon>Gammaproteobacteria</taxon>
        <taxon>Thiohalorhabdales</taxon>
        <taxon>Thiohalorhabdaceae</taxon>
        <taxon>Thiohalorhabdus</taxon>
    </lineage>
</organism>
<dbReference type="UniPathway" id="UPA00060">
    <property type="reaction ID" value="UER00142"/>
</dbReference>
<dbReference type="HAMAP" id="MF_02128">
    <property type="entry name" value="TMP_kinase"/>
    <property type="match status" value="1"/>
</dbReference>
<evidence type="ECO:0000259" key="4">
    <source>
        <dbReference type="Pfam" id="PF00586"/>
    </source>
</evidence>
<feature type="domain" description="PurM-like C-terminal" evidence="5">
    <location>
        <begin position="161"/>
        <end position="316"/>
    </location>
</feature>
<name>A0A1G5GH17_9GAMM</name>
<keyword evidence="2" id="KW-0808">Transferase</keyword>
<feature type="region of interest" description="Disordered" evidence="3">
    <location>
        <begin position="319"/>
        <end position="339"/>
    </location>
</feature>
<sequence length="339" mass="35218">MTDREGRIGTAGEFALIEELFHRDRSRPADVHAGIGDDAALLAHGGDADWVAAVDTVEEGVHALPGGDAAALGWKAVAVNVSDLAAMGARPRHALLAASLPKDLARERAGLLADGLQEALETWGIALVGGDTVATPGPLALSLTLLGRVAPERALRRDGARPGETVYVTGTLGDAAAGLELLRDPPADWLPAYDLLVERHLRPRPPLAYGQGIAGVASAAIDVSDGLLADLRHLASASGVGLELDTARLPLSAPMGEWSWATGRDPLPLALSGGEDFELVFAAGEEAFEGIHRAKYEADTRFTPIGRVVAERPGEVFGAGVPGESGGYDHFPAEERDGA</sequence>
<dbReference type="PANTHER" id="PTHR30270:SF0">
    <property type="entry name" value="THIAMINE-MONOPHOSPHATE KINASE"/>
    <property type="match status" value="1"/>
</dbReference>
<feature type="binding site" evidence="2">
    <location>
        <position position="131"/>
    </location>
    <ligand>
        <name>Mg(2+)</name>
        <dbReference type="ChEBI" id="CHEBI:18420"/>
        <label>1</label>
    </ligand>
</feature>
<dbReference type="GO" id="GO:0009229">
    <property type="term" value="P:thiamine diphosphate biosynthetic process"/>
    <property type="evidence" value="ECO:0007669"/>
    <property type="project" value="UniProtKB-UniRule"/>
</dbReference>
<protein>
    <recommendedName>
        <fullName evidence="2">Thiamine-monophosphate kinase</fullName>
        <shortName evidence="2">TMP kinase</shortName>
        <shortName evidence="2">Thiamine-phosphate kinase</shortName>
        <ecNumber evidence="2">2.7.4.16</ecNumber>
    </recommendedName>
</protein>
<dbReference type="EC" id="2.7.4.16" evidence="2"/>
<dbReference type="STRING" id="381306.AN478_05175"/>
<dbReference type="AlphaFoldDB" id="A0A1G5GH17"/>
<proteinExistence type="inferred from homology"/>
<dbReference type="SUPFAM" id="SSF55326">
    <property type="entry name" value="PurM N-terminal domain-like"/>
    <property type="match status" value="1"/>
</dbReference>
<feature type="binding site" evidence="2">
    <location>
        <position position="222"/>
    </location>
    <ligand>
        <name>Mg(2+)</name>
        <dbReference type="ChEBI" id="CHEBI:18420"/>
        <label>3</label>
    </ligand>
</feature>
<evidence type="ECO:0000313" key="6">
    <source>
        <dbReference type="EMBL" id="SCY50794.1"/>
    </source>
</evidence>
<feature type="binding site" evidence="2">
    <location>
        <position position="275"/>
    </location>
    <ligand>
        <name>substrate</name>
    </ligand>
</feature>
<keyword evidence="2" id="KW-0067">ATP-binding</keyword>
<dbReference type="SUPFAM" id="SSF56042">
    <property type="entry name" value="PurM C-terminal domain-like"/>
    <property type="match status" value="1"/>
</dbReference>
<feature type="binding site" evidence="2">
    <location>
        <position position="55"/>
    </location>
    <ligand>
        <name>Mg(2+)</name>
        <dbReference type="ChEBI" id="CHEBI:18420"/>
        <label>2</label>
    </ligand>
</feature>
<feature type="binding site" evidence="2">
    <location>
        <begin position="130"/>
        <end position="131"/>
    </location>
    <ligand>
        <name>ATP</name>
        <dbReference type="ChEBI" id="CHEBI:30616"/>
    </ligand>
</feature>
<reference evidence="7" key="1">
    <citation type="submission" date="2016-10" db="EMBL/GenBank/DDBJ databases">
        <authorList>
            <person name="Varghese N."/>
        </authorList>
    </citation>
    <scope>NUCLEOTIDE SEQUENCE [LARGE SCALE GENOMIC DNA]</scope>
    <source>
        <strain evidence="7">HL 19</strain>
    </source>
</reference>
<feature type="binding site" evidence="2">
    <location>
        <position position="38"/>
    </location>
    <ligand>
        <name>Mg(2+)</name>
        <dbReference type="ChEBI" id="CHEBI:18420"/>
        <label>4</label>
    </ligand>
</feature>
<dbReference type="InterPro" id="IPR016188">
    <property type="entry name" value="PurM-like_N"/>
</dbReference>
<dbReference type="Proteomes" id="UP000183104">
    <property type="component" value="Unassembled WGS sequence"/>
</dbReference>
<dbReference type="InterPro" id="IPR010918">
    <property type="entry name" value="PurM-like_C_dom"/>
</dbReference>
<feature type="binding site" evidence="2">
    <location>
        <position position="38"/>
    </location>
    <ligand>
        <name>Mg(2+)</name>
        <dbReference type="ChEBI" id="CHEBI:18420"/>
        <label>3</label>
    </ligand>
</feature>
<gene>
    <name evidence="2" type="primary">thiL</name>
    <name evidence="6" type="ORF">SAMN05661077_2345</name>
</gene>
<keyword evidence="7" id="KW-1185">Reference proteome</keyword>
<feature type="binding site" evidence="2">
    <location>
        <position position="83"/>
    </location>
    <ligand>
        <name>Mg(2+)</name>
        <dbReference type="ChEBI" id="CHEBI:18420"/>
        <label>4</label>
    </ligand>
</feature>
<evidence type="ECO:0000259" key="5">
    <source>
        <dbReference type="Pfam" id="PF02769"/>
    </source>
</evidence>
<feature type="binding site" evidence="2">
    <location>
        <position position="328"/>
    </location>
    <ligand>
        <name>substrate</name>
    </ligand>
</feature>
<keyword evidence="2" id="KW-0479">Metal-binding</keyword>
<comment type="catalytic activity">
    <reaction evidence="2">
        <text>thiamine phosphate + ATP = thiamine diphosphate + ADP</text>
        <dbReference type="Rhea" id="RHEA:15913"/>
        <dbReference type="ChEBI" id="CHEBI:30616"/>
        <dbReference type="ChEBI" id="CHEBI:37575"/>
        <dbReference type="ChEBI" id="CHEBI:58937"/>
        <dbReference type="ChEBI" id="CHEBI:456216"/>
        <dbReference type="EC" id="2.7.4.16"/>
    </reaction>
</comment>
<keyword evidence="1 2" id="KW-0784">Thiamine biosynthesis</keyword>
<dbReference type="NCBIfam" id="TIGR01379">
    <property type="entry name" value="thiL"/>
    <property type="match status" value="1"/>
</dbReference>
<evidence type="ECO:0000256" key="1">
    <source>
        <dbReference type="ARBA" id="ARBA00022977"/>
    </source>
</evidence>
<dbReference type="GO" id="GO:0005524">
    <property type="term" value="F:ATP binding"/>
    <property type="evidence" value="ECO:0007669"/>
    <property type="project" value="UniProtKB-UniRule"/>
</dbReference>
<keyword evidence="2" id="KW-0460">Magnesium</keyword>
<comment type="function">
    <text evidence="2">Catalyzes the ATP-dependent phosphorylation of thiamine-monophosphate (TMP) to form thiamine-pyrophosphate (TPP), the active form of vitamin B1.</text>
</comment>
<feature type="binding site" evidence="2">
    <location>
        <position position="157"/>
    </location>
    <ligand>
        <name>ATP</name>
        <dbReference type="ChEBI" id="CHEBI:30616"/>
    </ligand>
</feature>
<dbReference type="Gene3D" id="3.90.650.10">
    <property type="entry name" value="PurM-like C-terminal domain"/>
    <property type="match status" value="1"/>
</dbReference>
<dbReference type="GO" id="GO:0000287">
    <property type="term" value="F:magnesium ion binding"/>
    <property type="evidence" value="ECO:0007669"/>
    <property type="project" value="UniProtKB-UniRule"/>
</dbReference>
<evidence type="ECO:0000256" key="2">
    <source>
        <dbReference type="HAMAP-Rule" id="MF_02128"/>
    </source>
</evidence>